<dbReference type="CDD" id="cd22157">
    <property type="entry name" value="F-box_AtFBW1-like"/>
    <property type="match status" value="1"/>
</dbReference>
<evidence type="ECO:0000313" key="4">
    <source>
        <dbReference type="Proteomes" id="UP000823388"/>
    </source>
</evidence>
<dbReference type="SUPFAM" id="SSF81383">
    <property type="entry name" value="F-box domain"/>
    <property type="match status" value="1"/>
</dbReference>
<sequence>MDAINNRTRKRKASTSEAQPVPELPDEIVVEILVRLPVKSLVRCTSVCKAWQAVVSDPVFIRAHLRSSASRCEQDPAFLITPITFDRLDPGETTPRTFSSRISFYQWQQCATNGGKAARFKHAKDFAGEFNRFCYFAHCDGLVLALTDTKLYLFNPATRDAITLPDSERNERNGARGCHCAGLGRDPRTGKYKVVQAFFLAIYAGFLTNVHLVGMEVLTVGGDGVWRETMTRPPYPVWNWQTGIHIKGFMYWRIDDYHNEGPVPRGLLRLSLADEKFSVTGLPESLDPALHYSFSL</sequence>
<reference evidence="3" key="1">
    <citation type="submission" date="2020-05" db="EMBL/GenBank/DDBJ databases">
        <title>WGS assembly of Panicum virgatum.</title>
        <authorList>
            <person name="Lovell J.T."/>
            <person name="Jenkins J."/>
            <person name="Shu S."/>
            <person name="Juenger T.E."/>
            <person name="Schmutz J."/>
        </authorList>
    </citation>
    <scope>NUCLEOTIDE SEQUENCE</scope>
    <source>
        <strain evidence="3">AP13</strain>
    </source>
</reference>
<comment type="caution">
    <text evidence="3">The sequence shown here is derived from an EMBL/GenBank/DDBJ whole genome shotgun (WGS) entry which is preliminary data.</text>
</comment>
<evidence type="ECO:0000256" key="1">
    <source>
        <dbReference type="SAM" id="MobiDB-lite"/>
    </source>
</evidence>
<proteinExistence type="predicted"/>
<dbReference type="InterPro" id="IPR017451">
    <property type="entry name" value="F-box-assoc_interact_dom"/>
</dbReference>
<evidence type="ECO:0000313" key="3">
    <source>
        <dbReference type="EMBL" id="KAG2643882.1"/>
    </source>
</evidence>
<dbReference type="PANTHER" id="PTHR31672:SF13">
    <property type="entry name" value="F-BOX PROTEIN CPR30-LIKE"/>
    <property type="match status" value="1"/>
</dbReference>
<dbReference type="EMBL" id="CM029039">
    <property type="protein sequence ID" value="KAG2643882.1"/>
    <property type="molecule type" value="Genomic_DNA"/>
</dbReference>
<gene>
    <name evidence="3" type="ORF">PVAP13_2KG353500</name>
</gene>
<dbReference type="Proteomes" id="UP000823388">
    <property type="component" value="Chromosome 2K"/>
</dbReference>
<dbReference type="NCBIfam" id="TIGR01640">
    <property type="entry name" value="F_box_assoc_1"/>
    <property type="match status" value="1"/>
</dbReference>
<dbReference type="InterPro" id="IPR013187">
    <property type="entry name" value="F-box-assoc_dom_typ3"/>
</dbReference>
<dbReference type="Gene3D" id="1.20.1280.50">
    <property type="match status" value="1"/>
</dbReference>
<accession>A0A8T0W698</accession>
<evidence type="ECO:0000259" key="2">
    <source>
        <dbReference type="PROSITE" id="PS50181"/>
    </source>
</evidence>
<dbReference type="InterPro" id="IPR001810">
    <property type="entry name" value="F-box_dom"/>
</dbReference>
<name>A0A8T0W698_PANVG</name>
<protein>
    <recommendedName>
        <fullName evidence="2">F-box domain-containing protein</fullName>
    </recommendedName>
</protein>
<dbReference type="AlphaFoldDB" id="A0A8T0W698"/>
<dbReference type="PANTHER" id="PTHR31672">
    <property type="entry name" value="BNACNNG10540D PROTEIN"/>
    <property type="match status" value="1"/>
</dbReference>
<dbReference type="Pfam" id="PF08268">
    <property type="entry name" value="FBA_3"/>
    <property type="match status" value="1"/>
</dbReference>
<feature type="domain" description="F-box" evidence="2">
    <location>
        <begin position="18"/>
        <end position="63"/>
    </location>
</feature>
<dbReference type="PROSITE" id="PS50181">
    <property type="entry name" value="FBOX"/>
    <property type="match status" value="1"/>
</dbReference>
<dbReference type="SMART" id="SM00256">
    <property type="entry name" value="FBOX"/>
    <property type="match status" value="1"/>
</dbReference>
<dbReference type="InterPro" id="IPR050796">
    <property type="entry name" value="SCF_F-box_component"/>
</dbReference>
<organism evidence="3 4">
    <name type="scientific">Panicum virgatum</name>
    <name type="common">Blackwell switchgrass</name>
    <dbReference type="NCBI Taxonomy" id="38727"/>
    <lineage>
        <taxon>Eukaryota</taxon>
        <taxon>Viridiplantae</taxon>
        <taxon>Streptophyta</taxon>
        <taxon>Embryophyta</taxon>
        <taxon>Tracheophyta</taxon>
        <taxon>Spermatophyta</taxon>
        <taxon>Magnoliopsida</taxon>
        <taxon>Liliopsida</taxon>
        <taxon>Poales</taxon>
        <taxon>Poaceae</taxon>
        <taxon>PACMAD clade</taxon>
        <taxon>Panicoideae</taxon>
        <taxon>Panicodae</taxon>
        <taxon>Paniceae</taxon>
        <taxon>Panicinae</taxon>
        <taxon>Panicum</taxon>
        <taxon>Panicum sect. Hiantes</taxon>
    </lineage>
</organism>
<dbReference type="InterPro" id="IPR036047">
    <property type="entry name" value="F-box-like_dom_sf"/>
</dbReference>
<feature type="region of interest" description="Disordered" evidence="1">
    <location>
        <begin position="1"/>
        <end position="20"/>
    </location>
</feature>
<dbReference type="Pfam" id="PF12937">
    <property type="entry name" value="F-box-like"/>
    <property type="match status" value="1"/>
</dbReference>
<keyword evidence="4" id="KW-1185">Reference proteome</keyword>